<evidence type="ECO:0000256" key="2">
    <source>
        <dbReference type="ARBA" id="ARBA00022759"/>
    </source>
</evidence>
<comment type="similarity">
    <text evidence="6">Belongs to the Vsr family.</text>
</comment>
<evidence type="ECO:0000256" key="6">
    <source>
        <dbReference type="ARBA" id="ARBA00029466"/>
    </source>
</evidence>
<organism evidence="8 9">
    <name type="scientific">Pontibacter locisalis</name>
    <dbReference type="NCBI Taxonomy" id="1719035"/>
    <lineage>
        <taxon>Bacteria</taxon>
        <taxon>Pseudomonadati</taxon>
        <taxon>Bacteroidota</taxon>
        <taxon>Cytophagia</taxon>
        <taxon>Cytophagales</taxon>
        <taxon>Hymenobacteraceae</taxon>
        <taxon>Pontibacter</taxon>
    </lineage>
</organism>
<dbReference type="Gene3D" id="3.40.960.10">
    <property type="entry name" value="VSR Endonuclease"/>
    <property type="match status" value="1"/>
</dbReference>
<sequence>MAKKRRKYKKEPLQPPLTANEKISRYMRGNKSRDTKPELKLRKALWKSGLRGYRIHWPKAPGKPDICYPGRKLAIFIHGCFWHRCPYCQPQTPKTNVTFWQEKFDNNILRDAKYKQQYREAGWDRVIIWECQLQQHLHGCLHMIKELHRGVPASWEVAA</sequence>
<evidence type="ECO:0000313" key="8">
    <source>
        <dbReference type="EMBL" id="MFD2512818.1"/>
    </source>
</evidence>
<dbReference type="Proteomes" id="UP001597544">
    <property type="component" value="Unassembled WGS sequence"/>
</dbReference>
<comment type="caution">
    <text evidence="8">The sequence shown here is derived from an EMBL/GenBank/DDBJ whole genome shotgun (WGS) entry which is preliminary data.</text>
</comment>
<dbReference type="EMBL" id="JBHULU010000003">
    <property type="protein sequence ID" value="MFD2512818.1"/>
    <property type="molecule type" value="Genomic_DNA"/>
</dbReference>
<keyword evidence="2 8" id="KW-0255">Endonuclease</keyword>
<keyword evidence="1" id="KW-0540">Nuclease</keyword>
<keyword evidence="3" id="KW-0227">DNA damage</keyword>
<evidence type="ECO:0000256" key="7">
    <source>
        <dbReference type="SAM" id="MobiDB-lite"/>
    </source>
</evidence>
<name>A0ABW5IHE2_9BACT</name>
<evidence type="ECO:0000256" key="3">
    <source>
        <dbReference type="ARBA" id="ARBA00022763"/>
    </source>
</evidence>
<feature type="region of interest" description="Disordered" evidence="7">
    <location>
        <begin position="1"/>
        <end position="34"/>
    </location>
</feature>
<dbReference type="InterPro" id="IPR004603">
    <property type="entry name" value="DNA_mismatch_endonuc_vsr"/>
</dbReference>
<proteinExistence type="inferred from homology"/>
<gene>
    <name evidence="8" type="ORF">ACFSRY_02960</name>
</gene>
<reference evidence="9" key="1">
    <citation type="journal article" date="2019" name="Int. J. Syst. Evol. Microbiol.">
        <title>The Global Catalogue of Microorganisms (GCM) 10K type strain sequencing project: providing services to taxonomists for standard genome sequencing and annotation.</title>
        <authorList>
            <consortium name="The Broad Institute Genomics Platform"/>
            <consortium name="The Broad Institute Genome Sequencing Center for Infectious Disease"/>
            <person name="Wu L."/>
            <person name="Ma J."/>
        </authorList>
    </citation>
    <scope>NUCLEOTIDE SEQUENCE [LARGE SCALE GENOMIC DNA]</scope>
    <source>
        <strain evidence="9">KCTC 42498</strain>
    </source>
</reference>
<dbReference type="Pfam" id="PF03852">
    <property type="entry name" value="Vsr"/>
    <property type="match status" value="1"/>
</dbReference>
<evidence type="ECO:0000256" key="1">
    <source>
        <dbReference type="ARBA" id="ARBA00022722"/>
    </source>
</evidence>
<evidence type="ECO:0000256" key="4">
    <source>
        <dbReference type="ARBA" id="ARBA00022801"/>
    </source>
</evidence>
<dbReference type="NCBIfam" id="TIGR00632">
    <property type="entry name" value="vsr"/>
    <property type="match status" value="1"/>
</dbReference>
<dbReference type="RefSeq" id="WP_377503280.1">
    <property type="nucleotide sequence ID" value="NZ_JBHULU010000003.1"/>
</dbReference>
<keyword evidence="9" id="KW-1185">Reference proteome</keyword>
<dbReference type="InterPro" id="IPR011335">
    <property type="entry name" value="Restrct_endonuc-II-like"/>
</dbReference>
<dbReference type="CDD" id="cd00221">
    <property type="entry name" value="Vsr"/>
    <property type="match status" value="1"/>
</dbReference>
<evidence type="ECO:0000313" key="9">
    <source>
        <dbReference type="Proteomes" id="UP001597544"/>
    </source>
</evidence>
<keyword evidence="5" id="KW-0234">DNA repair</keyword>
<dbReference type="GO" id="GO:0004519">
    <property type="term" value="F:endonuclease activity"/>
    <property type="evidence" value="ECO:0007669"/>
    <property type="project" value="UniProtKB-KW"/>
</dbReference>
<dbReference type="SUPFAM" id="SSF52980">
    <property type="entry name" value="Restriction endonuclease-like"/>
    <property type="match status" value="1"/>
</dbReference>
<evidence type="ECO:0000256" key="5">
    <source>
        <dbReference type="ARBA" id="ARBA00023204"/>
    </source>
</evidence>
<keyword evidence="4" id="KW-0378">Hydrolase</keyword>
<accession>A0ABW5IHE2</accession>
<protein>
    <submittedName>
        <fullName evidence="8">Very short patch repair endonuclease</fullName>
    </submittedName>
</protein>